<dbReference type="SMART" id="SM00273">
    <property type="entry name" value="ENTH"/>
    <property type="match status" value="1"/>
</dbReference>
<dbReference type="PANTHER" id="PTHR12276">
    <property type="entry name" value="EPSIN/ENT-RELATED"/>
    <property type="match status" value="1"/>
</dbReference>
<dbReference type="GO" id="GO:0030125">
    <property type="term" value="C:clathrin vesicle coat"/>
    <property type="evidence" value="ECO:0007669"/>
    <property type="project" value="TreeGrafter"/>
</dbReference>
<dbReference type="OrthoDB" id="4033880at2759"/>
<feature type="coiled-coil region" evidence="1">
    <location>
        <begin position="464"/>
        <end position="491"/>
    </location>
</feature>
<dbReference type="Proteomes" id="UP000009168">
    <property type="component" value="Unassembled WGS sequence"/>
</dbReference>
<feature type="compositionally biased region" description="Polar residues" evidence="2">
    <location>
        <begin position="232"/>
        <end position="250"/>
    </location>
</feature>
<feature type="compositionally biased region" description="Low complexity" evidence="2">
    <location>
        <begin position="355"/>
        <end position="375"/>
    </location>
</feature>
<organism evidence="4 5">
    <name type="scientific">Tetrahymena thermophila (strain SB210)</name>
    <dbReference type="NCBI Taxonomy" id="312017"/>
    <lineage>
        <taxon>Eukaryota</taxon>
        <taxon>Sar</taxon>
        <taxon>Alveolata</taxon>
        <taxon>Ciliophora</taxon>
        <taxon>Intramacronucleata</taxon>
        <taxon>Oligohymenophorea</taxon>
        <taxon>Hymenostomatida</taxon>
        <taxon>Tetrahymenina</taxon>
        <taxon>Tetrahymenidae</taxon>
        <taxon>Tetrahymena</taxon>
    </lineage>
</organism>
<feature type="compositionally biased region" description="Low complexity" evidence="2">
    <location>
        <begin position="283"/>
        <end position="303"/>
    </location>
</feature>
<dbReference type="STRING" id="312017.I7LX64"/>
<dbReference type="OMA" id="LENYQCV"/>
<feature type="region of interest" description="Disordered" evidence="2">
    <location>
        <begin position="218"/>
        <end position="405"/>
    </location>
</feature>
<dbReference type="KEGG" id="tet:TTHERM_00658850"/>
<reference evidence="5" key="1">
    <citation type="journal article" date="2006" name="PLoS Biol.">
        <title>Macronuclear genome sequence of the ciliate Tetrahymena thermophila, a model eukaryote.</title>
        <authorList>
            <person name="Eisen J.A."/>
            <person name="Coyne R.S."/>
            <person name="Wu M."/>
            <person name="Wu D."/>
            <person name="Thiagarajan M."/>
            <person name="Wortman J.R."/>
            <person name="Badger J.H."/>
            <person name="Ren Q."/>
            <person name="Amedeo P."/>
            <person name="Jones K.M."/>
            <person name="Tallon L.J."/>
            <person name="Delcher A.L."/>
            <person name="Salzberg S.L."/>
            <person name="Silva J.C."/>
            <person name="Haas B.J."/>
            <person name="Majoros W.H."/>
            <person name="Farzad M."/>
            <person name="Carlton J.M."/>
            <person name="Smith R.K. Jr."/>
            <person name="Garg J."/>
            <person name="Pearlman R.E."/>
            <person name="Karrer K.M."/>
            <person name="Sun L."/>
            <person name="Manning G."/>
            <person name="Elde N.C."/>
            <person name="Turkewitz A.P."/>
            <person name="Asai D.J."/>
            <person name="Wilkes D.E."/>
            <person name="Wang Y."/>
            <person name="Cai H."/>
            <person name="Collins K."/>
            <person name="Stewart B.A."/>
            <person name="Lee S.R."/>
            <person name="Wilamowska K."/>
            <person name="Weinberg Z."/>
            <person name="Ruzzo W.L."/>
            <person name="Wloga D."/>
            <person name="Gaertig J."/>
            <person name="Frankel J."/>
            <person name="Tsao C.-C."/>
            <person name="Gorovsky M.A."/>
            <person name="Keeling P.J."/>
            <person name="Waller R.F."/>
            <person name="Patron N.J."/>
            <person name="Cherry J.M."/>
            <person name="Stover N.A."/>
            <person name="Krieger C.J."/>
            <person name="del Toro C."/>
            <person name="Ryder H.F."/>
            <person name="Williamson S.C."/>
            <person name="Barbeau R.A."/>
            <person name="Hamilton E.P."/>
            <person name="Orias E."/>
        </authorList>
    </citation>
    <scope>NUCLEOTIDE SEQUENCE [LARGE SCALE GENOMIC DNA]</scope>
    <source>
        <strain evidence="5">SB210</strain>
    </source>
</reference>
<dbReference type="InterPro" id="IPR008942">
    <property type="entry name" value="ENTH_VHS"/>
</dbReference>
<dbReference type="AlphaFoldDB" id="I7LX64"/>
<proteinExistence type="predicted"/>
<sequence length="598" mass="67759">MDIIKRAAQELKDRVNKTSQIEKLLQEATSKDNWQAHPKTLNTIAEYTNSSEEWNIISKYIWEKLYKSDKSQIVTFKTLVLIEHLLKNGSPRCIMEFKDELYKIKKLQDFKFYEGGEDKGSGVRQRSKNIVDLLTDEDKLDHERQTAKELREKMNKVNYSSGAYEGMGSNTYGQSQGGGSKYAGFSSDTYKESKYQGFSSKDNVPAYKQGESYDTTEFKGLDKYRNKDKNENQATTKPVSGTLKTESNSTQKEEEQKKPFSTQLAPLPKPGEVKSVGQIKIAPPGQKPQQPTTTQPTQATQQQNLIEFDEPAPVPVPVNNQNNQNKDDDWDWGSATTAPKPVQNTVPPQQPAVSQQIYNQYPNYPQQQPQPQQQPTGFNLYQQPAYQPQQTFNPPPVQQQVYKPPVQQQNNDFDLFQSAPAVNNNNNKPQQNNNKQEVDLFGDFQGSQNQGQEQKNFTNDEFNLIDLGDMKKEAEKKQKEKEQKNQQSNEFGFSTLNTQLDSLHINQNTNLYNMSQAPPQQSNYAALNQINVGYGANQQGYGMQYGMQGGYGVPPQGYGMYPQNQMGMGYGTHPQGMGYGQPQHQGYGAQGYTNNFKM</sequence>
<dbReference type="InParanoid" id="I7LX64"/>
<dbReference type="CDD" id="cd03571">
    <property type="entry name" value="ENTH"/>
    <property type="match status" value="1"/>
</dbReference>
<protein>
    <submittedName>
        <fullName evidence="4">ENTH domain protein</fullName>
    </submittedName>
</protein>
<dbReference type="GO" id="GO:0005768">
    <property type="term" value="C:endosome"/>
    <property type="evidence" value="ECO:0007669"/>
    <property type="project" value="TreeGrafter"/>
</dbReference>
<dbReference type="GO" id="GO:0030276">
    <property type="term" value="F:clathrin binding"/>
    <property type="evidence" value="ECO:0007669"/>
    <property type="project" value="TreeGrafter"/>
</dbReference>
<dbReference type="RefSeq" id="XP_001024086.2">
    <property type="nucleotide sequence ID" value="XM_001024086.3"/>
</dbReference>
<feature type="compositionally biased region" description="Basic and acidic residues" evidence="2">
    <location>
        <begin position="218"/>
        <end position="231"/>
    </location>
</feature>
<feature type="compositionally biased region" description="Polar residues" evidence="2">
    <location>
        <begin position="334"/>
        <end position="354"/>
    </location>
</feature>
<dbReference type="GeneID" id="7833741"/>
<dbReference type="EMBL" id="GG662471">
    <property type="protein sequence ID" value="EAS03841.2"/>
    <property type="molecule type" value="Genomic_DNA"/>
</dbReference>
<dbReference type="GO" id="GO:0006897">
    <property type="term" value="P:endocytosis"/>
    <property type="evidence" value="ECO:0007669"/>
    <property type="project" value="TreeGrafter"/>
</dbReference>
<evidence type="ECO:0000313" key="5">
    <source>
        <dbReference type="Proteomes" id="UP000009168"/>
    </source>
</evidence>
<keyword evidence="1" id="KW-0175">Coiled coil</keyword>
<feature type="domain" description="ENTH" evidence="3">
    <location>
        <begin position="13"/>
        <end position="144"/>
    </location>
</feature>
<dbReference type="GO" id="GO:0005543">
    <property type="term" value="F:phospholipid binding"/>
    <property type="evidence" value="ECO:0007669"/>
    <property type="project" value="TreeGrafter"/>
</dbReference>
<gene>
    <name evidence="4" type="ORF">TTHERM_00658850</name>
</gene>
<keyword evidence="5" id="KW-1185">Reference proteome</keyword>
<evidence type="ECO:0000259" key="3">
    <source>
        <dbReference type="PROSITE" id="PS50942"/>
    </source>
</evidence>
<evidence type="ECO:0000256" key="2">
    <source>
        <dbReference type="SAM" id="MobiDB-lite"/>
    </source>
</evidence>
<evidence type="ECO:0000256" key="1">
    <source>
        <dbReference type="SAM" id="Coils"/>
    </source>
</evidence>
<dbReference type="HOGENOM" id="CLU_456737_0_0_1"/>
<dbReference type="InterPro" id="IPR013809">
    <property type="entry name" value="ENTH"/>
</dbReference>
<dbReference type="PANTHER" id="PTHR12276:SF45">
    <property type="entry name" value="CLATHRIN INTERACTOR 1"/>
    <property type="match status" value="1"/>
</dbReference>
<dbReference type="GO" id="GO:0005886">
    <property type="term" value="C:plasma membrane"/>
    <property type="evidence" value="ECO:0007669"/>
    <property type="project" value="TreeGrafter"/>
</dbReference>
<dbReference type="Pfam" id="PF01417">
    <property type="entry name" value="ENTH"/>
    <property type="match status" value="1"/>
</dbReference>
<feature type="compositionally biased region" description="Polar residues" evidence="2">
    <location>
        <begin position="376"/>
        <end position="392"/>
    </location>
</feature>
<dbReference type="Gene3D" id="1.25.40.90">
    <property type="match status" value="1"/>
</dbReference>
<dbReference type="SUPFAM" id="SSF48464">
    <property type="entry name" value="ENTH/VHS domain"/>
    <property type="match status" value="1"/>
</dbReference>
<accession>I7LX64</accession>
<dbReference type="PROSITE" id="PS50942">
    <property type="entry name" value="ENTH"/>
    <property type="match status" value="1"/>
</dbReference>
<evidence type="ECO:0000313" key="4">
    <source>
        <dbReference type="EMBL" id="EAS03841.2"/>
    </source>
</evidence>
<name>I7LX64_TETTS</name>
<dbReference type="eggNOG" id="KOG2056">
    <property type="taxonomic scope" value="Eukaryota"/>
</dbReference>